<evidence type="ECO:0000313" key="4">
    <source>
        <dbReference type="Proteomes" id="UP000064939"/>
    </source>
</evidence>
<dbReference type="InterPro" id="IPR010295">
    <property type="entry name" value="DUF898"/>
</dbReference>
<sequence>MQNSSFEDQPKDLFSPSTPPPLPSPFNKENQTENWQGVQTFTFSGSTSEYFGIWIVNILLTIITIGFYSPWAKVRRLRYFYGCTQFINRRFDFTGIPSRILIGRLIAFGIYFTIAILSEYSVTIAIFGFLFIYLAAPWLVCATLRFRGRNSKFGNSRFYFSGTNKQAYIEFLKGVALVICTFGLAFPVLVWLYKRYFFDHLYVGQLKFKMNADWPIYVGAMYVPLLACICLFSLLIFGAFIFGGVISAIGVEGMIFIGFTVYFLCIAFIWPWMSARLFIATWNNTSLSESQFKTNSNEYYYAWIVMSNWIVKILTLGLMTPWAAIRLYKYQAESISLELNNDPNTMINRLQNNPIGIGEEIADVFDFDISL</sequence>
<evidence type="ECO:0000256" key="2">
    <source>
        <dbReference type="SAM" id="Phobius"/>
    </source>
</evidence>
<reference evidence="3 4" key="1">
    <citation type="journal article" date="2015" name="Int. J. Syst. Evol. Microbiol.">
        <title>Acinetobacter equi sp. nov. isolated from horse faeces.</title>
        <authorList>
            <person name="Poppel M.T."/>
            <person name="Skiebe E."/>
            <person name="Laue M."/>
            <person name="Bergmann H."/>
            <person name="Ebersberger I."/>
            <person name="Garn T."/>
            <person name="Fruth A."/>
            <person name="Baumgardt S."/>
            <person name="Busse H.J."/>
            <person name="Wilharm G."/>
        </authorList>
    </citation>
    <scope>NUCLEOTIDE SEQUENCE [LARGE SCALE GENOMIC DNA]</scope>
    <source>
        <strain evidence="3 4">114</strain>
    </source>
</reference>
<dbReference type="RefSeq" id="WP_054580165.1">
    <property type="nucleotide sequence ID" value="NZ_CP012808.1"/>
</dbReference>
<feature type="transmembrane region" description="Helical" evidence="2">
    <location>
        <begin position="124"/>
        <end position="146"/>
    </location>
</feature>
<keyword evidence="2" id="KW-0812">Transmembrane</keyword>
<keyword evidence="2" id="KW-1133">Transmembrane helix</keyword>
<keyword evidence="2" id="KW-0472">Membrane</keyword>
<proteinExistence type="predicted"/>
<feature type="transmembrane region" description="Helical" evidence="2">
    <location>
        <begin position="299"/>
        <end position="319"/>
    </location>
</feature>
<feature type="transmembrane region" description="Helical" evidence="2">
    <location>
        <begin position="254"/>
        <end position="279"/>
    </location>
</feature>
<dbReference type="Proteomes" id="UP000064939">
    <property type="component" value="Chromosome"/>
</dbReference>
<feature type="transmembrane region" description="Helical" evidence="2">
    <location>
        <begin position="214"/>
        <end position="242"/>
    </location>
</feature>
<evidence type="ECO:0000313" key="3">
    <source>
        <dbReference type="EMBL" id="ALH94251.1"/>
    </source>
</evidence>
<keyword evidence="4" id="KW-1185">Reference proteome</keyword>
<protein>
    <submittedName>
        <fullName evidence="3">Uncharacterized protein</fullName>
    </submittedName>
</protein>
<name>A0A0N7GXB5_9GAMM</name>
<dbReference type="KEGG" id="aei:AOY20_01105"/>
<feature type="transmembrane region" description="Helical" evidence="2">
    <location>
        <begin position="100"/>
        <end position="118"/>
    </location>
</feature>
<dbReference type="EMBL" id="CP012808">
    <property type="protein sequence ID" value="ALH94251.1"/>
    <property type="molecule type" value="Genomic_DNA"/>
</dbReference>
<dbReference type="Pfam" id="PF05987">
    <property type="entry name" value="DUF898"/>
    <property type="match status" value="1"/>
</dbReference>
<dbReference type="OrthoDB" id="9765721at2"/>
<organism evidence="3 4">
    <name type="scientific">Acinetobacter equi</name>
    <dbReference type="NCBI Taxonomy" id="1324350"/>
    <lineage>
        <taxon>Bacteria</taxon>
        <taxon>Pseudomonadati</taxon>
        <taxon>Pseudomonadota</taxon>
        <taxon>Gammaproteobacteria</taxon>
        <taxon>Moraxellales</taxon>
        <taxon>Moraxellaceae</taxon>
        <taxon>Acinetobacter</taxon>
    </lineage>
</organism>
<evidence type="ECO:0000256" key="1">
    <source>
        <dbReference type="SAM" id="MobiDB-lite"/>
    </source>
</evidence>
<feature type="transmembrane region" description="Helical" evidence="2">
    <location>
        <begin position="167"/>
        <end position="194"/>
    </location>
</feature>
<dbReference type="STRING" id="1324350.AOY20_01105"/>
<feature type="region of interest" description="Disordered" evidence="1">
    <location>
        <begin position="1"/>
        <end position="29"/>
    </location>
</feature>
<feature type="transmembrane region" description="Helical" evidence="2">
    <location>
        <begin position="51"/>
        <end position="71"/>
    </location>
</feature>
<dbReference type="AlphaFoldDB" id="A0A0N7GXB5"/>
<accession>A0A0N7GXB5</accession>
<gene>
    <name evidence="3" type="ORF">AOY20_01105</name>
</gene>